<feature type="domain" description="WSC" evidence="3">
    <location>
        <begin position="1"/>
        <end position="79"/>
    </location>
</feature>
<keyword evidence="2" id="KW-0472">Membrane</keyword>
<dbReference type="PROSITE" id="PS51212">
    <property type="entry name" value="WSC"/>
    <property type="match status" value="1"/>
</dbReference>
<evidence type="ECO:0000313" key="4">
    <source>
        <dbReference type="EMBL" id="KAL3857624.1"/>
    </source>
</evidence>
<dbReference type="Proteomes" id="UP001634394">
    <property type="component" value="Unassembled WGS sequence"/>
</dbReference>
<organism evidence="4 5">
    <name type="scientific">Sinanodonta woodiana</name>
    <name type="common">Chinese pond mussel</name>
    <name type="synonym">Anodonta woodiana</name>
    <dbReference type="NCBI Taxonomy" id="1069815"/>
    <lineage>
        <taxon>Eukaryota</taxon>
        <taxon>Metazoa</taxon>
        <taxon>Spiralia</taxon>
        <taxon>Lophotrochozoa</taxon>
        <taxon>Mollusca</taxon>
        <taxon>Bivalvia</taxon>
        <taxon>Autobranchia</taxon>
        <taxon>Heteroconchia</taxon>
        <taxon>Palaeoheterodonta</taxon>
        <taxon>Unionida</taxon>
        <taxon>Unionoidea</taxon>
        <taxon>Unionidae</taxon>
        <taxon>Unioninae</taxon>
        <taxon>Sinanodonta</taxon>
    </lineage>
</organism>
<feature type="compositionally biased region" description="Basic residues" evidence="1">
    <location>
        <begin position="391"/>
        <end position="403"/>
    </location>
</feature>
<accession>A0ABD3V7P5</accession>
<feature type="compositionally biased region" description="Basic residues" evidence="1">
    <location>
        <begin position="502"/>
        <end position="512"/>
    </location>
</feature>
<evidence type="ECO:0000256" key="1">
    <source>
        <dbReference type="SAM" id="MobiDB-lite"/>
    </source>
</evidence>
<protein>
    <recommendedName>
        <fullName evidence="3">WSC domain-containing protein</fullName>
    </recommendedName>
</protein>
<proteinExistence type="predicted"/>
<evidence type="ECO:0000259" key="3">
    <source>
        <dbReference type="PROSITE" id="PS51212"/>
    </source>
</evidence>
<sequence>CFKNLSHFTTRHNLSDKNDPRHCFEECNNAEYIALQTQECFCNATPGAYATERDCSNSCHSDKNFWCGSNNATYVYYTEQPTIDVDGEFGFVYLHVFHNGVSFSYVKHVTNNITERRNYICYNDLWKCEFTSPGVEKTWQEAKSECLVHNQGLAPFNIAIDERICTPKFTDGFFWIGMSWIKPVNTSTTTTSTSTTTLTSSTATSTSTAATSTLFTTSEPAPNFITTIGLRSNHTSDTLQTSNDYSSDGRNVIAVAVPVVAAVLAVLVVLICWKRNLICFKPRHARVQTGKINSDSSPAITYMDPVTDVNVSSSIPSGSNRATFHVHQDNIRPIVSLQAFTQEGHYLGSNAEKYEREMGNSTPNHLEGRSERTGHSFEPDDGINSSASKTVKGKGKRKKKKNKQLHEMKGYPNDKRGHDEEKRTENENEDYLNEEQRSTSSTPFAVLDPNIQFDRCTTATDIHATVPTVQDEMSDYLHGSSEVYDALHTNNSESRIEETETRKRKRKRKKRNKITLFDVPADRPVLEWQTDINNIQNNKQNENRKKDKS</sequence>
<feature type="region of interest" description="Disordered" evidence="1">
    <location>
        <begin position="530"/>
        <end position="549"/>
    </location>
</feature>
<dbReference type="InterPro" id="IPR002889">
    <property type="entry name" value="WSC_carb-bd"/>
</dbReference>
<evidence type="ECO:0000313" key="5">
    <source>
        <dbReference type="Proteomes" id="UP001634394"/>
    </source>
</evidence>
<gene>
    <name evidence="4" type="ORF">ACJMK2_012271</name>
</gene>
<feature type="compositionally biased region" description="Basic and acidic residues" evidence="1">
    <location>
        <begin position="404"/>
        <end position="426"/>
    </location>
</feature>
<dbReference type="SUPFAM" id="SSF56436">
    <property type="entry name" value="C-type lectin-like"/>
    <property type="match status" value="1"/>
</dbReference>
<feature type="non-terminal residue" evidence="4">
    <location>
        <position position="1"/>
    </location>
</feature>
<feature type="compositionally biased region" description="Low complexity" evidence="1">
    <location>
        <begin position="531"/>
        <end position="540"/>
    </location>
</feature>
<reference evidence="4 5" key="1">
    <citation type="submission" date="2024-11" db="EMBL/GenBank/DDBJ databases">
        <title>Chromosome-level genome assembly of the freshwater bivalve Anodonta woodiana.</title>
        <authorList>
            <person name="Chen X."/>
        </authorList>
    </citation>
    <scope>NUCLEOTIDE SEQUENCE [LARGE SCALE GENOMIC DNA]</scope>
    <source>
        <strain evidence="4">MN2024</strain>
        <tissue evidence="4">Gills</tissue>
    </source>
</reference>
<keyword evidence="5" id="KW-1185">Reference proteome</keyword>
<name>A0ABD3V7P5_SINWO</name>
<feature type="region of interest" description="Disordered" evidence="1">
    <location>
        <begin position="493"/>
        <end position="512"/>
    </location>
</feature>
<dbReference type="InterPro" id="IPR016187">
    <property type="entry name" value="CTDL_fold"/>
</dbReference>
<keyword evidence="2" id="KW-0812">Transmembrane</keyword>
<feature type="transmembrane region" description="Helical" evidence="2">
    <location>
        <begin position="252"/>
        <end position="273"/>
    </location>
</feature>
<dbReference type="AlphaFoldDB" id="A0ABD3V7P5"/>
<evidence type="ECO:0000256" key="2">
    <source>
        <dbReference type="SAM" id="Phobius"/>
    </source>
</evidence>
<feature type="region of interest" description="Disordered" evidence="1">
    <location>
        <begin position="356"/>
        <end position="445"/>
    </location>
</feature>
<keyword evidence="2" id="KW-1133">Transmembrane helix</keyword>
<comment type="caution">
    <text evidence="4">The sequence shown here is derived from an EMBL/GenBank/DDBJ whole genome shotgun (WGS) entry which is preliminary data.</text>
</comment>
<dbReference type="EMBL" id="JBJQND010000013">
    <property type="protein sequence ID" value="KAL3857624.1"/>
    <property type="molecule type" value="Genomic_DNA"/>
</dbReference>
<feature type="compositionally biased region" description="Basic and acidic residues" evidence="1">
    <location>
        <begin position="366"/>
        <end position="378"/>
    </location>
</feature>